<dbReference type="Proteomes" id="UP000335636">
    <property type="component" value="Unassembled WGS sequence"/>
</dbReference>
<accession>A0A5E4AJJ4</accession>
<name>A0A5E4AJJ4_MARMO</name>
<evidence type="ECO:0000256" key="7">
    <source>
        <dbReference type="PROSITE-ProRule" id="PRU00267"/>
    </source>
</evidence>
<dbReference type="Pfam" id="PF00505">
    <property type="entry name" value="HMG_box"/>
    <property type="match status" value="1"/>
</dbReference>
<dbReference type="GO" id="GO:0003677">
    <property type="term" value="F:DNA binding"/>
    <property type="evidence" value="ECO:0007669"/>
    <property type="project" value="UniProtKB-UniRule"/>
</dbReference>
<proteinExistence type="inferred from homology"/>
<keyword evidence="6 7" id="KW-0539">Nucleus</keyword>
<evidence type="ECO:0000313" key="11">
    <source>
        <dbReference type="Proteomes" id="UP000335636"/>
    </source>
</evidence>
<evidence type="ECO:0000259" key="8">
    <source>
        <dbReference type="PROSITE" id="PS50118"/>
    </source>
</evidence>
<comment type="subcellular location">
    <subcellularLocation>
        <location evidence="1">Chromosome</location>
    </subcellularLocation>
</comment>
<dbReference type="EMBL" id="CABDUW010000084">
    <property type="protein sequence ID" value="VTJ57613.1"/>
    <property type="molecule type" value="Genomic_DNA"/>
</dbReference>
<dbReference type="InterPro" id="IPR036910">
    <property type="entry name" value="HMG_box_dom_sf"/>
</dbReference>
<dbReference type="PROSITE" id="PS50118">
    <property type="entry name" value="HMG_BOX_2"/>
    <property type="match status" value="1"/>
</dbReference>
<evidence type="ECO:0000256" key="1">
    <source>
        <dbReference type="ARBA" id="ARBA00004286"/>
    </source>
</evidence>
<dbReference type="PANTHER" id="PTHR48112:SF12">
    <property type="entry name" value="HIGH MOBILITY GROUP PROTEIN B1-LIKE 1-RELATED"/>
    <property type="match status" value="1"/>
</dbReference>
<feature type="domain" description="HMG box" evidence="8">
    <location>
        <begin position="44"/>
        <end position="79"/>
    </location>
</feature>
<sequence>MFAKEMGKYEDMAKVEKVRYEKEMKIYIPSKGETKKKFKDPNAPKRPPTAFFLFCSGYCPKIKGEYPGLSIGDIGRDVE</sequence>
<feature type="DNA-binding region" description="HMG box" evidence="7">
    <location>
        <begin position="44"/>
        <end position="79"/>
    </location>
</feature>
<dbReference type="Proteomes" id="UP000662637">
    <property type="component" value="Unassembled WGS sequence"/>
</dbReference>
<evidence type="ECO:0000256" key="5">
    <source>
        <dbReference type="ARBA" id="ARBA00023125"/>
    </source>
</evidence>
<dbReference type="EMBL" id="WJEC01000010">
    <property type="protein sequence ID" value="KAF7487261.1"/>
    <property type="molecule type" value="Genomic_DNA"/>
</dbReference>
<protein>
    <recommendedName>
        <fullName evidence="8">HMG box domain-containing protein</fullName>
    </recommendedName>
</protein>
<dbReference type="InterPro" id="IPR050342">
    <property type="entry name" value="HMGB"/>
</dbReference>
<dbReference type="Gene3D" id="1.10.30.10">
    <property type="entry name" value="High mobility group box domain"/>
    <property type="match status" value="1"/>
</dbReference>
<evidence type="ECO:0000313" key="9">
    <source>
        <dbReference type="EMBL" id="KAF7487261.1"/>
    </source>
</evidence>
<keyword evidence="11" id="KW-1185">Reference proteome</keyword>
<reference evidence="10 11" key="1">
    <citation type="submission" date="2019-04" db="EMBL/GenBank/DDBJ databases">
        <authorList>
            <person name="Alioto T."/>
            <person name="Alioto T."/>
        </authorList>
    </citation>
    <scope>NUCLEOTIDE SEQUENCE [LARGE SCALE GENOMIC DNA]</scope>
</reference>
<evidence type="ECO:0000256" key="2">
    <source>
        <dbReference type="ARBA" id="ARBA00008774"/>
    </source>
</evidence>
<dbReference type="PANTHER" id="PTHR48112">
    <property type="entry name" value="HIGH MOBILITY GROUP PROTEIN DSP1"/>
    <property type="match status" value="1"/>
</dbReference>
<dbReference type="AlphaFoldDB" id="A0A5E4AJJ4"/>
<organism evidence="10 11">
    <name type="scientific">Marmota monax</name>
    <name type="common">Woodchuck</name>
    <dbReference type="NCBI Taxonomy" id="9995"/>
    <lineage>
        <taxon>Eukaryota</taxon>
        <taxon>Metazoa</taxon>
        <taxon>Chordata</taxon>
        <taxon>Craniata</taxon>
        <taxon>Vertebrata</taxon>
        <taxon>Euteleostomi</taxon>
        <taxon>Mammalia</taxon>
        <taxon>Eutheria</taxon>
        <taxon>Euarchontoglires</taxon>
        <taxon>Glires</taxon>
        <taxon>Rodentia</taxon>
        <taxon>Sciuromorpha</taxon>
        <taxon>Sciuridae</taxon>
        <taxon>Xerinae</taxon>
        <taxon>Marmotini</taxon>
        <taxon>Marmota</taxon>
    </lineage>
</organism>
<dbReference type="GO" id="GO:0005634">
    <property type="term" value="C:nucleus"/>
    <property type="evidence" value="ECO:0007669"/>
    <property type="project" value="UniProtKB-UniRule"/>
</dbReference>
<evidence type="ECO:0000256" key="6">
    <source>
        <dbReference type="ARBA" id="ARBA00023242"/>
    </source>
</evidence>
<dbReference type="PRINTS" id="PR00886">
    <property type="entry name" value="HIGHMOBLTY12"/>
</dbReference>
<comment type="similarity">
    <text evidence="2">Belongs to the HMGB family.</text>
</comment>
<evidence type="ECO:0000256" key="3">
    <source>
        <dbReference type="ARBA" id="ARBA00022454"/>
    </source>
</evidence>
<dbReference type="InterPro" id="IPR009071">
    <property type="entry name" value="HMG_box_dom"/>
</dbReference>
<evidence type="ECO:0000256" key="4">
    <source>
        <dbReference type="ARBA" id="ARBA00022737"/>
    </source>
</evidence>
<keyword evidence="4" id="KW-0677">Repeat</keyword>
<reference evidence="9" key="2">
    <citation type="submission" date="2020-08" db="EMBL/GenBank/DDBJ databases">
        <authorList>
            <person name="Shumante A."/>
            <person name="Zimin A.V."/>
            <person name="Puiu D."/>
            <person name="Salzberg S.L."/>
        </authorList>
    </citation>
    <scope>NUCLEOTIDE SEQUENCE</scope>
    <source>
        <strain evidence="9">WC2-LM</strain>
        <tissue evidence="9">Liver</tissue>
    </source>
</reference>
<keyword evidence="5 7" id="KW-0238">DNA-binding</keyword>
<keyword evidence="3" id="KW-0158">Chromosome</keyword>
<dbReference type="SUPFAM" id="SSF47095">
    <property type="entry name" value="HMG-box"/>
    <property type="match status" value="1"/>
</dbReference>
<evidence type="ECO:0000313" key="10">
    <source>
        <dbReference type="EMBL" id="VTJ57613.1"/>
    </source>
</evidence>
<dbReference type="GO" id="GO:0005694">
    <property type="term" value="C:chromosome"/>
    <property type="evidence" value="ECO:0007669"/>
    <property type="project" value="UniProtKB-SubCell"/>
</dbReference>
<gene>
    <name evidence="9" type="ORF">GHT09_000306</name>
    <name evidence="10" type="ORF">MONAX_5E003006</name>
</gene>
<dbReference type="GO" id="GO:0006357">
    <property type="term" value="P:regulation of transcription by RNA polymerase II"/>
    <property type="evidence" value="ECO:0007669"/>
    <property type="project" value="TreeGrafter"/>
</dbReference>